<keyword evidence="3 9" id="KW-0812">Transmembrane</keyword>
<dbReference type="AlphaFoldDB" id="A0AA88YV76"/>
<reference evidence="11" key="1">
    <citation type="submission" date="2019-08" db="EMBL/GenBank/DDBJ databases">
        <title>The improved chromosome-level genome for the pearl oyster Pinctada fucata martensii using PacBio sequencing and Hi-C.</title>
        <authorList>
            <person name="Zheng Z."/>
        </authorList>
    </citation>
    <scope>NUCLEOTIDE SEQUENCE</scope>
    <source>
        <strain evidence="11">ZZ-2019</strain>
        <tissue evidence="11">Adductor muscle</tissue>
    </source>
</reference>
<keyword evidence="5" id="KW-0297">G-protein coupled receptor</keyword>
<gene>
    <name evidence="11" type="ORF">FSP39_010549</name>
</gene>
<dbReference type="GO" id="GO:0005886">
    <property type="term" value="C:plasma membrane"/>
    <property type="evidence" value="ECO:0007669"/>
    <property type="project" value="UniProtKB-SubCell"/>
</dbReference>
<dbReference type="CDD" id="cd00637">
    <property type="entry name" value="7tm_classA_rhodopsin-like"/>
    <property type="match status" value="1"/>
</dbReference>
<dbReference type="InterPro" id="IPR017452">
    <property type="entry name" value="GPCR_Rhodpsn_7TM"/>
</dbReference>
<feature type="transmembrane region" description="Helical" evidence="9">
    <location>
        <begin position="80"/>
        <end position="99"/>
    </location>
</feature>
<keyword evidence="12" id="KW-1185">Reference proteome</keyword>
<dbReference type="Pfam" id="PF00001">
    <property type="entry name" value="7tm_1"/>
    <property type="match status" value="1"/>
</dbReference>
<dbReference type="Gene3D" id="1.20.1070.10">
    <property type="entry name" value="Rhodopsin 7-helix transmembrane proteins"/>
    <property type="match status" value="1"/>
</dbReference>
<dbReference type="GO" id="GO:0007218">
    <property type="term" value="P:neuropeptide signaling pathway"/>
    <property type="evidence" value="ECO:0007669"/>
    <property type="project" value="TreeGrafter"/>
</dbReference>
<dbReference type="Proteomes" id="UP001186944">
    <property type="component" value="Unassembled WGS sequence"/>
</dbReference>
<evidence type="ECO:0000256" key="1">
    <source>
        <dbReference type="ARBA" id="ARBA00004651"/>
    </source>
</evidence>
<dbReference type="PRINTS" id="PR00237">
    <property type="entry name" value="GPCRRHODOPSN"/>
</dbReference>
<keyword evidence="2" id="KW-1003">Cell membrane</keyword>
<keyword evidence="7" id="KW-0675">Receptor</keyword>
<evidence type="ECO:0000313" key="12">
    <source>
        <dbReference type="Proteomes" id="UP001186944"/>
    </source>
</evidence>
<comment type="caution">
    <text evidence="11">The sequence shown here is derived from an EMBL/GenBank/DDBJ whole genome shotgun (WGS) entry which is preliminary data.</text>
</comment>
<evidence type="ECO:0000256" key="4">
    <source>
        <dbReference type="ARBA" id="ARBA00022989"/>
    </source>
</evidence>
<accession>A0AA88YV76</accession>
<name>A0AA88YV76_PINIB</name>
<evidence type="ECO:0000256" key="5">
    <source>
        <dbReference type="ARBA" id="ARBA00023040"/>
    </source>
</evidence>
<feature type="domain" description="G-protein coupled receptors family 1 profile" evidence="10">
    <location>
        <begin position="1"/>
        <end position="224"/>
    </location>
</feature>
<sequence length="241" mass="26749">MNLLLADLLIGTFSIIFLLSGGSLLPHEMNEGCSLISSLAILLLWTYFITAFTITAMALDRLTSLTAPYRYFSIVTSKRCVTLCVSFWIIGFVISLSYVPENYVKFTACSRVAFQNSTITVGFGSSNFLVPGITNLVILLVNLTAYIAIVVVIGRKKHFVSHGQHRVIRKLFAITLSYVVLHGPFCILTIVKGLRLVDGTELESLASVAGIMTTLSILVDPVLYVWRYKSCRYQLMILFTV</sequence>
<dbReference type="PANTHER" id="PTHR24230">
    <property type="entry name" value="G-PROTEIN COUPLED RECEPTOR"/>
    <property type="match status" value="1"/>
</dbReference>
<dbReference type="InterPro" id="IPR000276">
    <property type="entry name" value="GPCR_Rhodpsn"/>
</dbReference>
<evidence type="ECO:0000256" key="6">
    <source>
        <dbReference type="ARBA" id="ARBA00023136"/>
    </source>
</evidence>
<evidence type="ECO:0000256" key="7">
    <source>
        <dbReference type="ARBA" id="ARBA00023170"/>
    </source>
</evidence>
<feature type="transmembrane region" description="Helical" evidence="9">
    <location>
        <begin position="205"/>
        <end position="226"/>
    </location>
</feature>
<protein>
    <recommendedName>
        <fullName evidence="10">G-protein coupled receptors family 1 profile domain-containing protein</fullName>
    </recommendedName>
</protein>
<evidence type="ECO:0000256" key="8">
    <source>
        <dbReference type="ARBA" id="ARBA00023224"/>
    </source>
</evidence>
<dbReference type="GO" id="GO:0008528">
    <property type="term" value="F:G protein-coupled peptide receptor activity"/>
    <property type="evidence" value="ECO:0007669"/>
    <property type="project" value="TreeGrafter"/>
</dbReference>
<keyword evidence="8" id="KW-0807">Transducer</keyword>
<feature type="transmembrane region" description="Helical" evidence="9">
    <location>
        <begin position="128"/>
        <end position="151"/>
    </location>
</feature>
<feature type="transmembrane region" description="Helical" evidence="9">
    <location>
        <begin position="171"/>
        <end position="193"/>
    </location>
</feature>
<keyword evidence="6 9" id="KW-0472">Membrane</keyword>
<proteinExistence type="predicted"/>
<evidence type="ECO:0000256" key="2">
    <source>
        <dbReference type="ARBA" id="ARBA00022475"/>
    </source>
</evidence>
<keyword evidence="4 9" id="KW-1133">Transmembrane helix</keyword>
<evidence type="ECO:0000259" key="10">
    <source>
        <dbReference type="PROSITE" id="PS50262"/>
    </source>
</evidence>
<evidence type="ECO:0000256" key="3">
    <source>
        <dbReference type="ARBA" id="ARBA00022692"/>
    </source>
</evidence>
<feature type="transmembrane region" description="Helical" evidence="9">
    <location>
        <begin position="34"/>
        <end position="59"/>
    </location>
</feature>
<comment type="subcellular location">
    <subcellularLocation>
        <location evidence="1">Cell membrane</location>
        <topology evidence="1">Multi-pass membrane protein</topology>
    </subcellularLocation>
</comment>
<evidence type="ECO:0000256" key="9">
    <source>
        <dbReference type="SAM" id="Phobius"/>
    </source>
</evidence>
<dbReference type="SUPFAM" id="SSF81321">
    <property type="entry name" value="Family A G protein-coupled receptor-like"/>
    <property type="match status" value="1"/>
</dbReference>
<organism evidence="11 12">
    <name type="scientific">Pinctada imbricata</name>
    <name type="common">Atlantic pearl-oyster</name>
    <name type="synonym">Pinctada martensii</name>
    <dbReference type="NCBI Taxonomy" id="66713"/>
    <lineage>
        <taxon>Eukaryota</taxon>
        <taxon>Metazoa</taxon>
        <taxon>Spiralia</taxon>
        <taxon>Lophotrochozoa</taxon>
        <taxon>Mollusca</taxon>
        <taxon>Bivalvia</taxon>
        <taxon>Autobranchia</taxon>
        <taxon>Pteriomorphia</taxon>
        <taxon>Pterioida</taxon>
        <taxon>Pterioidea</taxon>
        <taxon>Pteriidae</taxon>
        <taxon>Pinctada</taxon>
    </lineage>
</organism>
<dbReference type="EMBL" id="VSWD01000001">
    <property type="protein sequence ID" value="KAK3108554.1"/>
    <property type="molecule type" value="Genomic_DNA"/>
</dbReference>
<evidence type="ECO:0000313" key="11">
    <source>
        <dbReference type="EMBL" id="KAK3108554.1"/>
    </source>
</evidence>
<dbReference type="PROSITE" id="PS50262">
    <property type="entry name" value="G_PROTEIN_RECEP_F1_2"/>
    <property type="match status" value="1"/>
</dbReference>